<sequence length="69" mass="7826">MTIHVQPISEVTRRATNVLVREIGIVDTIRFLSQFRAGTGNYTEEREQLFAGMSTKDIIADIKSQRKST</sequence>
<protein>
    <submittedName>
        <fullName evidence="1">Uncharacterized protein</fullName>
    </submittedName>
</protein>
<proteinExistence type="predicted"/>
<reference evidence="1" key="1">
    <citation type="submission" date="2019-02" db="EMBL/GenBank/DDBJ databases">
        <authorList>
            <person name="Gruber-Vodicka R. H."/>
            <person name="Seah K. B. B."/>
        </authorList>
    </citation>
    <scope>NUCLEOTIDE SEQUENCE</scope>
    <source>
        <strain evidence="1">BECK_BZ197</strain>
        <strain evidence="3">BECK_BZ198</strain>
        <strain evidence="2">BECK_BZ199</strain>
    </source>
</reference>
<dbReference type="AlphaFoldDB" id="A0A450XRZ8"/>
<evidence type="ECO:0000313" key="3">
    <source>
        <dbReference type="EMBL" id="VFK76990.1"/>
    </source>
</evidence>
<dbReference type="EMBL" id="CAADFQ010000101">
    <property type="protein sequence ID" value="VFK35125.1"/>
    <property type="molecule type" value="Genomic_DNA"/>
</dbReference>
<dbReference type="EMBL" id="CAADFO010000101">
    <property type="protein sequence ID" value="VFK32052.1"/>
    <property type="molecule type" value="Genomic_DNA"/>
</dbReference>
<evidence type="ECO:0000313" key="1">
    <source>
        <dbReference type="EMBL" id="VFK32052.1"/>
    </source>
</evidence>
<evidence type="ECO:0000313" key="2">
    <source>
        <dbReference type="EMBL" id="VFK35125.1"/>
    </source>
</evidence>
<organism evidence="1">
    <name type="scientific">Candidatus Kentrum sp. MB</name>
    <dbReference type="NCBI Taxonomy" id="2138164"/>
    <lineage>
        <taxon>Bacteria</taxon>
        <taxon>Pseudomonadati</taxon>
        <taxon>Pseudomonadota</taxon>
        <taxon>Gammaproteobacteria</taxon>
        <taxon>Candidatus Kentrum</taxon>
    </lineage>
</organism>
<gene>
    <name evidence="1" type="ORF">BECKMB1821G_GA0114241_110111</name>
    <name evidence="3" type="ORF">BECKMB1821H_GA0114242_108812</name>
    <name evidence="2" type="ORF">BECKMB1821I_GA0114274_110112</name>
</gene>
<dbReference type="EMBL" id="CAADGH010000088">
    <property type="protein sequence ID" value="VFK76990.1"/>
    <property type="molecule type" value="Genomic_DNA"/>
</dbReference>
<accession>A0A450XRZ8</accession>
<name>A0A450XRZ8_9GAMM</name>